<gene>
    <name evidence="2" type="ORF">C0Q70_05023</name>
</gene>
<dbReference type="GO" id="GO:0003676">
    <property type="term" value="F:nucleic acid binding"/>
    <property type="evidence" value="ECO:0007669"/>
    <property type="project" value="InterPro"/>
</dbReference>
<evidence type="ECO:0000313" key="2">
    <source>
        <dbReference type="EMBL" id="PVD33763.1"/>
    </source>
</evidence>
<dbReference type="InterPro" id="IPR001584">
    <property type="entry name" value="Integrase_cat-core"/>
</dbReference>
<proteinExistence type="predicted"/>
<dbReference type="OrthoDB" id="10062030at2759"/>
<protein>
    <recommendedName>
        <fullName evidence="1">Integrase catalytic domain-containing protein</fullName>
    </recommendedName>
</protein>
<dbReference type="GO" id="GO:0015074">
    <property type="term" value="P:DNA integration"/>
    <property type="evidence" value="ECO:0007669"/>
    <property type="project" value="InterPro"/>
</dbReference>
<feature type="domain" description="Integrase catalytic" evidence="1">
    <location>
        <begin position="1"/>
        <end position="116"/>
    </location>
</feature>
<sequence>MTAKTTADALVNNFIVHYGVRKRLHSDQGANYESRIIRELRQIIGCSKSRTYPYHPIGSNGMCETFNRTLLDMLGTLEPRQKENWKSHVASLVHAYNCTGHETTGFSHYSLMFGRDPRLPVDLLFGVDSNDQGREPLTKYVDTLKKRLTESFHLAAAASNKASERQKSG</sequence>
<reference evidence="2 3" key="1">
    <citation type="submission" date="2018-04" db="EMBL/GenBank/DDBJ databases">
        <title>The genome of golden apple snail Pomacea canaliculata provides insight into stress tolerance and invasive adaptation.</title>
        <authorList>
            <person name="Liu C."/>
            <person name="Liu B."/>
            <person name="Ren Y."/>
            <person name="Zhang Y."/>
            <person name="Wang H."/>
            <person name="Li S."/>
            <person name="Jiang F."/>
            <person name="Yin L."/>
            <person name="Zhang G."/>
            <person name="Qian W."/>
            <person name="Fan W."/>
        </authorList>
    </citation>
    <scope>NUCLEOTIDE SEQUENCE [LARGE SCALE GENOMIC DNA]</scope>
    <source>
        <strain evidence="2">SZHN2017</strain>
        <tissue evidence="2">Muscle</tissue>
    </source>
</reference>
<dbReference type="FunFam" id="3.30.420.10:FF:000032">
    <property type="entry name" value="Retrovirus-related Pol polyprotein from transposon 297-like Protein"/>
    <property type="match status" value="1"/>
</dbReference>
<dbReference type="EMBL" id="PZQS01000003">
    <property type="protein sequence ID" value="PVD33763.1"/>
    <property type="molecule type" value="Genomic_DNA"/>
</dbReference>
<dbReference type="InterPro" id="IPR036397">
    <property type="entry name" value="RNaseH_sf"/>
</dbReference>
<dbReference type="Proteomes" id="UP000245119">
    <property type="component" value="Linkage Group LG3"/>
</dbReference>
<dbReference type="InterPro" id="IPR012337">
    <property type="entry name" value="RNaseH-like_sf"/>
</dbReference>
<dbReference type="AlphaFoldDB" id="A0A2T7PK13"/>
<keyword evidence="3" id="KW-1185">Reference proteome</keyword>
<comment type="caution">
    <text evidence="2">The sequence shown here is derived from an EMBL/GenBank/DDBJ whole genome shotgun (WGS) entry which is preliminary data.</text>
</comment>
<dbReference type="PROSITE" id="PS50994">
    <property type="entry name" value="INTEGRASE"/>
    <property type="match status" value="1"/>
</dbReference>
<dbReference type="InterPro" id="IPR050951">
    <property type="entry name" value="Retrovirus_Pol_polyprotein"/>
</dbReference>
<dbReference type="SUPFAM" id="SSF53098">
    <property type="entry name" value="Ribonuclease H-like"/>
    <property type="match status" value="1"/>
</dbReference>
<dbReference type="PANTHER" id="PTHR37984:SF15">
    <property type="entry name" value="INTEGRASE CATALYTIC DOMAIN-CONTAINING PROTEIN"/>
    <property type="match status" value="1"/>
</dbReference>
<name>A0A2T7PK13_POMCA</name>
<dbReference type="STRING" id="400727.A0A2T7PK13"/>
<dbReference type="PANTHER" id="PTHR37984">
    <property type="entry name" value="PROTEIN CBG26694"/>
    <property type="match status" value="1"/>
</dbReference>
<accession>A0A2T7PK13</accession>
<evidence type="ECO:0000259" key="1">
    <source>
        <dbReference type="PROSITE" id="PS50994"/>
    </source>
</evidence>
<dbReference type="Gene3D" id="3.30.420.10">
    <property type="entry name" value="Ribonuclease H-like superfamily/Ribonuclease H"/>
    <property type="match status" value="1"/>
</dbReference>
<evidence type="ECO:0000313" key="3">
    <source>
        <dbReference type="Proteomes" id="UP000245119"/>
    </source>
</evidence>
<organism evidence="2 3">
    <name type="scientific">Pomacea canaliculata</name>
    <name type="common">Golden apple snail</name>
    <dbReference type="NCBI Taxonomy" id="400727"/>
    <lineage>
        <taxon>Eukaryota</taxon>
        <taxon>Metazoa</taxon>
        <taxon>Spiralia</taxon>
        <taxon>Lophotrochozoa</taxon>
        <taxon>Mollusca</taxon>
        <taxon>Gastropoda</taxon>
        <taxon>Caenogastropoda</taxon>
        <taxon>Architaenioglossa</taxon>
        <taxon>Ampullarioidea</taxon>
        <taxon>Ampullariidae</taxon>
        <taxon>Pomacea</taxon>
    </lineage>
</organism>